<sequence length="51" mass="5701">MKNTVELIYTDSLPLVISLNGHTLQEYMQETRGYCLATCSVHAGVDSRGRE</sequence>
<evidence type="ECO:0000256" key="5">
    <source>
        <dbReference type="ARBA" id="ARBA00022692"/>
    </source>
</evidence>
<comment type="similarity">
    <text evidence="2">Belongs to the IgaA family.</text>
</comment>
<gene>
    <name evidence="8" type="primary">yrfF_4</name>
    <name evidence="8" type="ORF">NCTC10418_00585</name>
</gene>
<keyword evidence="5" id="KW-0812">Transmembrane</keyword>
<reference evidence="8 9" key="1">
    <citation type="submission" date="2018-06" db="EMBL/GenBank/DDBJ databases">
        <authorList>
            <consortium name="Pathogen Informatics"/>
            <person name="Doyle S."/>
        </authorList>
    </citation>
    <scope>NUCLEOTIDE SEQUENCE [LARGE SCALE GENOMIC DNA]</scope>
    <source>
        <strain evidence="8 9">NCTC10418</strain>
    </source>
</reference>
<evidence type="ECO:0000313" key="8">
    <source>
        <dbReference type="EMBL" id="STE82953.1"/>
    </source>
</evidence>
<dbReference type="Pfam" id="PF07095">
    <property type="entry name" value="IgaA"/>
    <property type="match status" value="1"/>
</dbReference>
<protein>
    <submittedName>
        <fullName evidence="8">Membrane protein IgaA</fullName>
    </submittedName>
</protein>
<name>A0A376KJM0_ECOLX</name>
<dbReference type="InterPro" id="IPR010771">
    <property type="entry name" value="IgaA"/>
</dbReference>
<accession>A0A376KJM0</accession>
<keyword evidence="6" id="KW-1133">Transmembrane helix</keyword>
<evidence type="ECO:0000256" key="6">
    <source>
        <dbReference type="ARBA" id="ARBA00022989"/>
    </source>
</evidence>
<keyword evidence="4" id="KW-0997">Cell inner membrane</keyword>
<dbReference type="AlphaFoldDB" id="A0A376KJM0"/>
<dbReference type="EMBL" id="UFZQ01000001">
    <property type="protein sequence ID" value="STE82953.1"/>
    <property type="molecule type" value="Genomic_DNA"/>
</dbReference>
<evidence type="ECO:0000313" key="9">
    <source>
        <dbReference type="Proteomes" id="UP000255460"/>
    </source>
</evidence>
<keyword evidence="3" id="KW-1003">Cell membrane</keyword>
<keyword evidence="7" id="KW-0472">Membrane</keyword>
<evidence type="ECO:0000256" key="2">
    <source>
        <dbReference type="ARBA" id="ARBA00009494"/>
    </source>
</evidence>
<comment type="subcellular location">
    <subcellularLocation>
        <location evidence="1">Cell inner membrane</location>
        <topology evidence="1">Multi-pass membrane protein</topology>
    </subcellularLocation>
</comment>
<evidence type="ECO:0000256" key="7">
    <source>
        <dbReference type="ARBA" id="ARBA00023136"/>
    </source>
</evidence>
<dbReference type="GO" id="GO:0005886">
    <property type="term" value="C:plasma membrane"/>
    <property type="evidence" value="ECO:0007669"/>
    <property type="project" value="UniProtKB-SubCell"/>
</dbReference>
<dbReference type="Proteomes" id="UP000255460">
    <property type="component" value="Unassembled WGS sequence"/>
</dbReference>
<evidence type="ECO:0000256" key="3">
    <source>
        <dbReference type="ARBA" id="ARBA00022475"/>
    </source>
</evidence>
<organism evidence="8 9">
    <name type="scientific">Escherichia coli</name>
    <dbReference type="NCBI Taxonomy" id="562"/>
    <lineage>
        <taxon>Bacteria</taxon>
        <taxon>Pseudomonadati</taxon>
        <taxon>Pseudomonadota</taxon>
        <taxon>Gammaproteobacteria</taxon>
        <taxon>Enterobacterales</taxon>
        <taxon>Enterobacteriaceae</taxon>
        <taxon>Escherichia</taxon>
    </lineage>
</organism>
<evidence type="ECO:0000256" key="1">
    <source>
        <dbReference type="ARBA" id="ARBA00004429"/>
    </source>
</evidence>
<proteinExistence type="inferred from homology"/>
<evidence type="ECO:0000256" key="4">
    <source>
        <dbReference type="ARBA" id="ARBA00022519"/>
    </source>
</evidence>